<dbReference type="Proteomes" id="UP000006693">
    <property type="component" value="Chromosome 2"/>
</dbReference>
<feature type="compositionally biased region" description="Polar residues" evidence="1">
    <location>
        <begin position="122"/>
        <end position="131"/>
    </location>
</feature>
<feature type="compositionally biased region" description="Pro residues" evidence="1">
    <location>
        <begin position="108"/>
        <end position="117"/>
    </location>
</feature>
<dbReference type="KEGG" id="bma:BMAA1279"/>
<feature type="compositionally biased region" description="Low complexity" evidence="1">
    <location>
        <begin position="191"/>
        <end position="206"/>
    </location>
</feature>
<accession>A0A0H2WB94</accession>
<dbReference type="HOGENOM" id="CLU_096358_0_0_4"/>
<organism evidence="2 3">
    <name type="scientific">Burkholderia mallei (strain ATCC 23344)</name>
    <dbReference type="NCBI Taxonomy" id="243160"/>
    <lineage>
        <taxon>Bacteria</taxon>
        <taxon>Pseudomonadati</taxon>
        <taxon>Pseudomonadota</taxon>
        <taxon>Betaproteobacteria</taxon>
        <taxon>Burkholderiales</taxon>
        <taxon>Burkholderiaceae</taxon>
        <taxon>Burkholderia</taxon>
        <taxon>pseudomallei group</taxon>
    </lineage>
</organism>
<keyword evidence="3" id="KW-1185">Reference proteome</keyword>
<feature type="region of interest" description="Disordered" evidence="1">
    <location>
        <begin position="186"/>
        <end position="214"/>
    </location>
</feature>
<sequence>MTTRPRGTGHCLRPMRRAAASVAPSRLGWRRQCTCGRPSRARLSLASPGPRDRASRMAWRLPDAARAHHRGHMISDRRAPSPRTRPLLRGFVGTPSRVSFDARHDAPPALPCRPPARPGGSPRQSQRSTRNGRPPRMRPFAAASPRMRVTCAAPHRRAEPPRPRRPPARRLAFAARRFYLESVRAVRRTSNHSSSTPSSNPFASSFRMPCRLRI</sequence>
<proteinExistence type="predicted"/>
<gene>
    <name evidence="2" type="ordered locus">BMAA1279</name>
</gene>
<reference evidence="2 3" key="1">
    <citation type="journal article" date="2004" name="Proc. Natl. Acad. Sci. U.S.A.">
        <title>Structural flexibility in the Burkholderia mallei genome.</title>
        <authorList>
            <person name="Nierman W.C."/>
            <person name="DeShazer D."/>
            <person name="Kim H.S."/>
            <person name="Tettelin H."/>
            <person name="Nelson K.E."/>
            <person name="Feldblyum T."/>
            <person name="Ulrich R.L."/>
            <person name="Ronning C.M."/>
            <person name="Brinkac L.M."/>
            <person name="Daugherty S.C."/>
            <person name="Davidsen T.D."/>
            <person name="Deboy R.T."/>
            <person name="Dimitrov G."/>
            <person name="Dodson R.J."/>
            <person name="Durkin A.S."/>
            <person name="Gwinn M.L."/>
            <person name="Haft D.H."/>
            <person name="Khouri H."/>
            <person name="Kolonay J.F."/>
            <person name="Madupu R."/>
            <person name="Mohammoud Y."/>
            <person name="Nelson W.C."/>
            <person name="Radune D."/>
            <person name="Romero C.M."/>
            <person name="Sarria S."/>
            <person name="Selengut J."/>
            <person name="Shamblin C."/>
            <person name="Sullivan S.A."/>
            <person name="White O."/>
            <person name="Yu Y."/>
            <person name="Zafar N."/>
            <person name="Zhou L."/>
            <person name="Fraser C.M."/>
        </authorList>
    </citation>
    <scope>NUCLEOTIDE SEQUENCE [LARGE SCALE GENOMIC DNA]</scope>
    <source>
        <strain evidence="2 3">ATCC 23344</strain>
    </source>
</reference>
<name>A0A0H2WB94_BURMA</name>
<feature type="region of interest" description="Disordered" evidence="1">
    <location>
        <begin position="68"/>
        <end position="168"/>
    </location>
</feature>
<evidence type="ECO:0000256" key="1">
    <source>
        <dbReference type="SAM" id="MobiDB-lite"/>
    </source>
</evidence>
<evidence type="ECO:0000313" key="2">
    <source>
        <dbReference type="EMBL" id="AAU46410.1"/>
    </source>
</evidence>
<protein>
    <submittedName>
        <fullName evidence="2">Uncharacterized protein</fullName>
    </submittedName>
</protein>
<dbReference type="AlphaFoldDB" id="A0A0H2WB94"/>
<dbReference type="EMBL" id="CP000011">
    <property type="protein sequence ID" value="AAU46410.1"/>
    <property type="molecule type" value="Genomic_DNA"/>
</dbReference>
<evidence type="ECO:0000313" key="3">
    <source>
        <dbReference type="Proteomes" id="UP000006693"/>
    </source>
</evidence>